<dbReference type="InterPro" id="IPR016031">
    <property type="entry name" value="Trp_RNA-bd_attenuator-like_dom"/>
</dbReference>
<gene>
    <name evidence="1" type="ordered locus">Bcell_2832</name>
</gene>
<keyword evidence="2" id="KW-1185">Reference proteome</keyword>
<evidence type="ECO:0008006" key="3">
    <source>
        <dbReference type="Google" id="ProtNLM"/>
    </source>
</evidence>
<dbReference type="PANTHER" id="PTHR38074:SF1">
    <property type="entry name" value="ALTERED INHERITANCE OF MITOCHONDRIA PROTEIN 24, MITOCHONDRIAL"/>
    <property type="match status" value="1"/>
</dbReference>
<evidence type="ECO:0000313" key="1">
    <source>
        <dbReference type="EMBL" id="ADU31085.1"/>
    </source>
</evidence>
<protein>
    <recommendedName>
        <fullName evidence="3">AIM24 family protein</fullName>
    </recommendedName>
</protein>
<dbReference type="Proteomes" id="UP000001401">
    <property type="component" value="Chromosome"/>
</dbReference>
<sequence>MLLLIFITESGVFYFTIYLHKYFSMIEIGKSRLMNLMMRGDSFMSKYSINQFIQQTVQDKAGQDFFQLETPRILEVNLRDKVWAKMGSMISYNGKIKFERERVLEHGVGRMFKKAFTGEGSSLMKAQGNGQLFLADAGKRITLLELDNDEITVNGNDLLAFEPGIEWDIKLMKKIAGVMSGGLFNVTLKGRGMVAITSHFEPLTLLVRPGIPVMTDPQATVAWSGHLKPEIRTDISFRTFIGRASGESFQMEFSGEGFVIVQSVEETISDRNSSS</sequence>
<dbReference type="KEGG" id="bco:Bcell_2832"/>
<dbReference type="HOGENOM" id="CLU_057502_0_0_9"/>
<dbReference type="SUPFAM" id="SSF51219">
    <property type="entry name" value="TRAP-like"/>
    <property type="match status" value="1"/>
</dbReference>
<dbReference type="PANTHER" id="PTHR38074">
    <property type="entry name" value="ALTERED INHERITANCE OF MITOCHONDRIA PROTEIN 24, MITOCHONDRIAL"/>
    <property type="match status" value="1"/>
</dbReference>
<dbReference type="eggNOG" id="COG2013">
    <property type="taxonomic scope" value="Bacteria"/>
</dbReference>
<dbReference type="Pfam" id="PF01987">
    <property type="entry name" value="AIM24"/>
    <property type="match status" value="1"/>
</dbReference>
<accession>E6TWC9</accession>
<dbReference type="InterPro" id="IPR002838">
    <property type="entry name" value="AIM24"/>
</dbReference>
<dbReference type="EMBL" id="CP002394">
    <property type="protein sequence ID" value="ADU31085.1"/>
    <property type="molecule type" value="Genomic_DNA"/>
</dbReference>
<dbReference type="STRING" id="649639.Bcell_2832"/>
<proteinExistence type="predicted"/>
<organism evidence="1 2">
    <name type="scientific">Evansella cellulosilytica (strain ATCC 21833 / DSM 2522 / FERM P-1141 / JCM 9156 / N-4)</name>
    <name type="common">Bacillus cellulosilyticus</name>
    <dbReference type="NCBI Taxonomy" id="649639"/>
    <lineage>
        <taxon>Bacteria</taxon>
        <taxon>Bacillati</taxon>
        <taxon>Bacillota</taxon>
        <taxon>Bacilli</taxon>
        <taxon>Bacillales</taxon>
        <taxon>Bacillaceae</taxon>
        <taxon>Evansella</taxon>
    </lineage>
</organism>
<evidence type="ECO:0000313" key="2">
    <source>
        <dbReference type="Proteomes" id="UP000001401"/>
    </source>
</evidence>
<name>E6TWC9_EVAC2</name>
<reference evidence="1 2" key="1">
    <citation type="submission" date="2010-12" db="EMBL/GenBank/DDBJ databases">
        <title>Complete sequence of Bacillus cellulosilyticus DSM 2522.</title>
        <authorList>
            <consortium name="US DOE Joint Genome Institute"/>
            <person name="Lucas S."/>
            <person name="Copeland A."/>
            <person name="Lapidus A."/>
            <person name="Cheng J.-F."/>
            <person name="Bruce D."/>
            <person name="Goodwin L."/>
            <person name="Pitluck S."/>
            <person name="Chertkov O."/>
            <person name="Detter J.C."/>
            <person name="Han C."/>
            <person name="Tapia R."/>
            <person name="Land M."/>
            <person name="Hauser L."/>
            <person name="Jeffries C."/>
            <person name="Kyrpides N."/>
            <person name="Ivanova N."/>
            <person name="Mikhailova N."/>
            <person name="Brumm P."/>
            <person name="Mead D."/>
            <person name="Woyke T."/>
        </authorList>
    </citation>
    <scope>NUCLEOTIDE SEQUENCE [LARGE SCALE GENOMIC DNA]</scope>
    <source>
        <strain evidence="2">ATCC 21833 / DSM 2522 / FERM P-1141 / JCM 9156 / N-4</strain>
    </source>
</reference>
<dbReference type="InterPro" id="IPR036983">
    <property type="entry name" value="AIM24_sf"/>
</dbReference>
<dbReference type="Gene3D" id="3.60.160.10">
    <property type="entry name" value="Mitochondrial biogenesis AIM24"/>
    <property type="match status" value="1"/>
</dbReference>
<dbReference type="AlphaFoldDB" id="E6TWC9"/>